<proteinExistence type="predicted"/>
<feature type="domain" description="LysM" evidence="2">
    <location>
        <begin position="66"/>
        <end position="110"/>
    </location>
</feature>
<protein>
    <recommendedName>
        <fullName evidence="2">LysM domain-containing protein</fullName>
    </recommendedName>
</protein>
<gene>
    <name evidence="3" type="ORF">C2845_PM01G39200</name>
</gene>
<dbReference type="InterPro" id="IPR045030">
    <property type="entry name" value="LYSM1-4"/>
</dbReference>
<feature type="compositionally biased region" description="Low complexity" evidence="1">
    <location>
        <begin position="32"/>
        <end position="57"/>
    </location>
</feature>
<dbReference type="OrthoDB" id="538216at2759"/>
<organism evidence="3 4">
    <name type="scientific">Panicum miliaceum</name>
    <name type="common">Proso millet</name>
    <name type="synonym">Broomcorn millet</name>
    <dbReference type="NCBI Taxonomy" id="4540"/>
    <lineage>
        <taxon>Eukaryota</taxon>
        <taxon>Viridiplantae</taxon>
        <taxon>Streptophyta</taxon>
        <taxon>Embryophyta</taxon>
        <taxon>Tracheophyta</taxon>
        <taxon>Spermatophyta</taxon>
        <taxon>Magnoliopsida</taxon>
        <taxon>Liliopsida</taxon>
        <taxon>Poales</taxon>
        <taxon>Poaceae</taxon>
        <taxon>PACMAD clade</taxon>
        <taxon>Panicoideae</taxon>
        <taxon>Panicodae</taxon>
        <taxon>Paniceae</taxon>
        <taxon>Panicinae</taxon>
        <taxon>Panicum</taxon>
        <taxon>Panicum sect. Panicum</taxon>
    </lineage>
</organism>
<dbReference type="SUPFAM" id="SSF54106">
    <property type="entry name" value="LysM domain"/>
    <property type="match status" value="1"/>
</dbReference>
<sequence length="279" mass="30051">MSRSHLPKDPAFPRANGSLDGGAGGVGEIEEVGAVATVAAEQSPSQSSSPTASSPAAAMSSCGQYMLHRVRKLDTLAGVAIKYGVEVADIKRLNGLSIDLQMFAHKTLRIPLQGRHPPSSYQENGSFEDEERKSRSLGIGSSLIDGDTDENGDSERLIRRRQKADGELLPREENGGDFLASAGKGLALRPKSSSRPDMNKSQQNLFAMAEPLFSNGLQTVRKSCSTPEFQEPESNTSSSIWSASKWSINTDAFALPLPIPRFDNIPKPIAAWRNKAARD</sequence>
<evidence type="ECO:0000313" key="4">
    <source>
        <dbReference type="Proteomes" id="UP000275267"/>
    </source>
</evidence>
<keyword evidence="4" id="KW-1185">Reference proteome</keyword>
<dbReference type="PANTHER" id="PTHR20932:SF52">
    <property type="entry name" value="LYSM DOMAIN CONTAINING PROTEIN, EXPRESSED"/>
    <property type="match status" value="1"/>
</dbReference>
<feature type="compositionally biased region" description="Basic and acidic residues" evidence="1">
    <location>
        <begin position="153"/>
        <end position="174"/>
    </location>
</feature>
<feature type="region of interest" description="Disordered" evidence="1">
    <location>
        <begin position="1"/>
        <end position="57"/>
    </location>
</feature>
<evidence type="ECO:0000256" key="1">
    <source>
        <dbReference type="SAM" id="MobiDB-lite"/>
    </source>
</evidence>
<dbReference type="PROSITE" id="PS51782">
    <property type="entry name" value="LYSM"/>
    <property type="match status" value="1"/>
</dbReference>
<dbReference type="InterPro" id="IPR018392">
    <property type="entry name" value="LysM"/>
</dbReference>
<dbReference type="PANTHER" id="PTHR20932">
    <property type="entry name" value="LYSM AND PUTATIVE PEPTIDOGLYCAN-BINDING DOMAIN-CONTAINING PROTEIN"/>
    <property type="match status" value="1"/>
</dbReference>
<dbReference type="SMART" id="SM00257">
    <property type="entry name" value="LysM"/>
    <property type="match status" value="1"/>
</dbReference>
<feature type="region of interest" description="Disordered" evidence="1">
    <location>
        <begin position="111"/>
        <end position="199"/>
    </location>
</feature>
<accession>A0A3L6TTI4</accession>
<evidence type="ECO:0000259" key="2">
    <source>
        <dbReference type="PROSITE" id="PS51782"/>
    </source>
</evidence>
<name>A0A3L6TTI4_PANMI</name>
<dbReference type="EMBL" id="PQIB02000001">
    <property type="protein sequence ID" value="RLN42184.1"/>
    <property type="molecule type" value="Genomic_DNA"/>
</dbReference>
<dbReference type="CDD" id="cd00118">
    <property type="entry name" value="LysM"/>
    <property type="match status" value="1"/>
</dbReference>
<comment type="caution">
    <text evidence="3">The sequence shown here is derived from an EMBL/GenBank/DDBJ whole genome shotgun (WGS) entry which is preliminary data.</text>
</comment>
<dbReference type="Pfam" id="PF01476">
    <property type="entry name" value="LysM"/>
    <property type="match status" value="1"/>
</dbReference>
<dbReference type="InterPro" id="IPR036779">
    <property type="entry name" value="LysM_dom_sf"/>
</dbReference>
<dbReference type="AlphaFoldDB" id="A0A3L6TTI4"/>
<reference evidence="4" key="1">
    <citation type="journal article" date="2019" name="Nat. Commun.">
        <title>The genome of broomcorn millet.</title>
        <authorList>
            <person name="Zou C."/>
            <person name="Miki D."/>
            <person name="Li D."/>
            <person name="Tang Q."/>
            <person name="Xiao L."/>
            <person name="Rajput S."/>
            <person name="Deng P."/>
            <person name="Jia W."/>
            <person name="Huang R."/>
            <person name="Zhang M."/>
            <person name="Sun Y."/>
            <person name="Hu J."/>
            <person name="Fu X."/>
            <person name="Schnable P.S."/>
            <person name="Li F."/>
            <person name="Zhang H."/>
            <person name="Feng B."/>
            <person name="Zhu X."/>
            <person name="Liu R."/>
            <person name="Schnable J.C."/>
            <person name="Zhu J.-K."/>
            <person name="Zhang H."/>
        </authorList>
    </citation>
    <scope>NUCLEOTIDE SEQUENCE [LARGE SCALE GENOMIC DNA]</scope>
</reference>
<dbReference type="Gene3D" id="3.10.350.10">
    <property type="entry name" value="LysM domain"/>
    <property type="match status" value="1"/>
</dbReference>
<evidence type="ECO:0000313" key="3">
    <source>
        <dbReference type="EMBL" id="RLN42184.1"/>
    </source>
</evidence>
<dbReference type="Proteomes" id="UP000275267">
    <property type="component" value="Unassembled WGS sequence"/>
</dbReference>